<dbReference type="InterPro" id="IPR007421">
    <property type="entry name" value="Schlafen_AlbA_2_dom"/>
</dbReference>
<organism evidence="4 5">
    <name type="scientific">Carnobacterium maltaromaticum</name>
    <name type="common">Carnobacterium piscicola</name>
    <dbReference type="NCBI Taxonomy" id="2751"/>
    <lineage>
        <taxon>Bacteria</taxon>
        <taxon>Bacillati</taxon>
        <taxon>Bacillota</taxon>
        <taxon>Bacilli</taxon>
        <taxon>Lactobacillales</taxon>
        <taxon>Carnobacteriaceae</taxon>
        <taxon>Carnobacterium</taxon>
    </lineage>
</organism>
<dbReference type="Gene3D" id="3.30.950.30">
    <property type="entry name" value="Schlafen, AAA domain"/>
    <property type="match status" value="1"/>
</dbReference>
<keyword evidence="2" id="KW-1277">Toxin-antitoxin system</keyword>
<comment type="caution">
    <text evidence="4">The sequence shown here is derived from an EMBL/GenBank/DDBJ whole genome shotgun (WGS) entry which is preliminary data.</text>
</comment>
<dbReference type="RefSeq" id="WP_087115169.1">
    <property type="nucleotide sequence ID" value="NZ_CBCPHU010000001.1"/>
</dbReference>
<dbReference type="GO" id="GO:0003677">
    <property type="term" value="F:DNA binding"/>
    <property type="evidence" value="ECO:0007669"/>
    <property type="project" value="InterPro"/>
</dbReference>
<evidence type="ECO:0000256" key="2">
    <source>
        <dbReference type="ARBA" id="ARBA00022649"/>
    </source>
</evidence>
<proteinExistence type="inferred from homology"/>
<reference evidence="4" key="1">
    <citation type="submission" date="2023-08" db="EMBL/GenBank/DDBJ databases">
        <title>Genomic characterization of piscicolin 126 produced by Carnobacterium maltaromaticum CM22 strain isolated from salmon (Salmo salar).</title>
        <authorList>
            <person name="Gonzalez-Gragera E."/>
            <person name="Garcia-Lopez J.D."/>
            <person name="Teso-Perez C."/>
            <person name="Gimenez-Hernandez I."/>
            <person name="Peralta-Sanchez J.M."/>
            <person name="Valdivia E."/>
            <person name="Montalban-Lopez M."/>
            <person name="Martin-Platero A.M."/>
            <person name="Banos A."/>
            <person name="Martinez-Bueno M."/>
        </authorList>
    </citation>
    <scope>NUCLEOTIDE SEQUENCE</scope>
    <source>
        <strain evidence="4">CM22</strain>
    </source>
</reference>
<evidence type="ECO:0000256" key="1">
    <source>
        <dbReference type="ARBA" id="ARBA00007521"/>
    </source>
</evidence>
<name>A0AAW9JZ31_CARML</name>
<dbReference type="PANTHER" id="PTHR12155:SF41">
    <property type="entry name" value="SCHLAFEN ALBA-2 DOMAIN-CONTAINING PROTEIN"/>
    <property type="match status" value="1"/>
</dbReference>
<dbReference type="InterPro" id="IPR038461">
    <property type="entry name" value="Schlafen_AlbA_2_dom_sf"/>
</dbReference>
<dbReference type="InterPro" id="IPR029684">
    <property type="entry name" value="Schlafen"/>
</dbReference>
<dbReference type="Pfam" id="PF04326">
    <property type="entry name" value="SLFN_AlbA_2"/>
    <property type="match status" value="1"/>
</dbReference>
<dbReference type="InterPro" id="IPR003477">
    <property type="entry name" value="PemK-like"/>
</dbReference>
<gene>
    <name evidence="4" type="ORF">RAK27_08840</name>
</gene>
<accession>A0AAW9JZ31</accession>
<dbReference type="PANTHER" id="PTHR12155">
    <property type="entry name" value="SCHLAFEN"/>
    <property type="match status" value="1"/>
</dbReference>
<comment type="similarity">
    <text evidence="1">Belongs to the PemK/MazF family.</text>
</comment>
<evidence type="ECO:0000313" key="5">
    <source>
        <dbReference type="Proteomes" id="UP001290462"/>
    </source>
</evidence>
<dbReference type="SUPFAM" id="SSF50118">
    <property type="entry name" value="Cell growth inhibitor/plasmid maintenance toxic component"/>
    <property type="match status" value="1"/>
</dbReference>
<sequence length="291" mass="33557">MQNKLSLPNEEIIYRGDIYLGKEGAKFWQRPVVVLQNQTLNNLLNTVVVLPLSNLIPRKILATQFILTPKETGLTTVQLLDLAKIVSIPKADLDQRVGTLSPEILKQINTGLSFLTGIAEEIEFERQIEQTFRYLYLKEVPYFEDLDHEFKDVTRQTPKNAIRNLSSYATAFLNSRGGSIYYGIDDDGRVTGFKAQRSELDELKKDMYSILETIEPKISGDNYLIRFHEVYLNEEELFPDMYVLEVVVPNRSRLNEVFFDHGSDVYLKLDGIRKKLKGSEIVDFILRKKMP</sequence>
<dbReference type="AlphaFoldDB" id="A0AAW9JZ31"/>
<dbReference type="Pfam" id="PF02452">
    <property type="entry name" value="PemK_toxin"/>
    <property type="match status" value="1"/>
</dbReference>
<feature type="domain" description="Schlafen AlbA-2" evidence="3">
    <location>
        <begin position="144"/>
        <end position="271"/>
    </location>
</feature>
<dbReference type="Proteomes" id="UP001290462">
    <property type="component" value="Unassembled WGS sequence"/>
</dbReference>
<evidence type="ECO:0000313" key="4">
    <source>
        <dbReference type="EMBL" id="MDZ5758756.1"/>
    </source>
</evidence>
<dbReference type="EMBL" id="JAVBVO010000003">
    <property type="protein sequence ID" value="MDZ5758756.1"/>
    <property type="molecule type" value="Genomic_DNA"/>
</dbReference>
<protein>
    <submittedName>
        <fullName evidence="4">DNA binding domain-containing protein</fullName>
    </submittedName>
</protein>
<dbReference type="InterPro" id="IPR011067">
    <property type="entry name" value="Plasmid_toxin/cell-grow_inhib"/>
</dbReference>
<evidence type="ECO:0000259" key="3">
    <source>
        <dbReference type="Pfam" id="PF04326"/>
    </source>
</evidence>
<dbReference type="Gene3D" id="2.30.30.110">
    <property type="match status" value="1"/>
</dbReference>